<reference evidence="3" key="1">
    <citation type="submission" date="2021-01" db="EMBL/GenBank/DDBJ databases">
        <authorList>
            <person name="Corre E."/>
            <person name="Pelletier E."/>
            <person name="Niang G."/>
            <person name="Scheremetjew M."/>
            <person name="Finn R."/>
            <person name="Kale V."/>
            <person name="Holt S."/>
            <person name="Cochrane G."/>
            <person name="Meng A."/>
            <person name="Brown T."/>
            <person name="Cohen L."/>
        </authorList>
    </citation>
    <scope>NUCLEOTIDE SEQUENCE</scope>
    <source>
        <strain evidence="3">UTEX LB 985</strain>
    </source>
</reference>
<organism evidence="3">
    <name type="scientific">Haptolina brevifila</name>
    <dbReference type="NCBI Taxonomy" id="156173"/>
    <lineage>
        <taxon>Eukaryota</taxon>
        <taxon>Haptista</taxon>
        <taxon>Haptophyta</taxon>
        <taxon>Prymnesiophyceae</taxon>
        <taxon>Prymnesiales</taxon>
        <taxon>Prymnesiaceae</taxon>
        <taxon>Haptolina</taxon>
    </lineage>
</organism>
<feature type="transmembrane region" description="Helical" evidence="2">
    <location>
        <begin position="184"/>
        <end position="211"/>
    </location>
</feature>
<keyword evidence="2" id="KW-0812">Transmembrane</keyword>
<dbReference type="EMBL" id="HBGU01007644">
    <property type="protein sequence ID" value="CAD9407171.1"/>
    <property type="molecule type" value="Transcribed_RNA"/>
</dbReference>
<evidence type="ECO:0000256" key="1">
    <source>
        <dbReference type="SAM" id="MobiDB-lite"/>
    </source>
</evidence>
<keyword evidence="2" id="KW-1133">Transmembrane helix</keyword>
<feature type="compositionally biased region" description="Low complexity" evidence="1">
    <location>
        <begin position="349"/>
        <end position="370"/>
    </location>
</feature>
<feature type="transmembrane region" description="Helical" evidence="2">
    <location>
        <begin position="84"/>
        <end position="104"/>
    </location>
</feature>
<sequence>MRLHAKSWRRWYAGIHCALLGSKFSVRAAIQGKYTFAPKHTVLILEGMFASVIRMIPLTNTGGHGVINGNQHDYALTDFRVGFFSAYSAPIFSACATLVVVFIWLDLLRANKNKRLYWLVAMVLSLQPLWLFISVDELVELLPSSAEGFMRAYYDPAQSVVEYSELVAQFPVRARAKEGELADVIMWVNVAVIILFFLSFVFMASTLSGLADKSTTAGRSITSSVRRLSRSISIQIILLVMLSIGLHALSTKAWGKDCDTACQPPEGVLNPFFDRCKANCDAQESWAYQLDADRTPSMYILWTILTNFASCGLGFTQVHFSTSTVTAAKSSSSSSSSHAGQTQLGTVKSSSSCTSSTSSTSSSSTSTATV</sequence>
<accession>A0A7S2FRH7</accession>
<keyword evidence="2" id="KW-0472">Membrane</keyword>
<feature type="region of interest" description="Disordered" evidence="1">
    <location>
        <begin position="330"/>
        <end position="370"/>
    </location>
</feature>
<dbReference type="AlphaFoldDB" id="A0A7S2FRH7"/>
<evidence type="ECO:0000256" key="2">
    <source>
        <dbReference type="SAM" id="Phobius"/>
    </source>
</evidence>
<protein>
    <submittedName>
        <fullName evidence="3">Uncharacterized protein</fullName>
    </submittedName>
</protein>
<feature type="compositionally biased region" description="Low complexity" evidence="1">
    <location>
        <begin position="330"/>
        <end position="339"/>
    </location>
</feature>
<evidence type="ECO:0000313" key="3">
    <source>
        <dbReference type="EMBL" id="CAD9407171.1"/>
    </source>
</evidence>
<feature type="transmembrane region" description="Helical" evidence="2">
    <location>
        <begin position="116"/>
        <end position="133"/>
    </location>
</feature>
<name>A0A7S2FRH7_9EUKA</name>
<proteinExistence type="predicted"/>
<feature type="transmembrane region" description="Helical" evidence="2">
    <location>
        <begin position="232"/>
        <end position="250"/>
    </location>
</feature>
<gene>
    <name evidence="3" type="ORF">CBRE1094_LOCUS4197</name>
</gene>